<reference evidence="2 3" key="1">
    <citation type="submission" date="2020-11" db="EMBL/GenBank/DDBJ databases">
        <title>Erythrobacter sediminis sp. nov., a marine bacterium from a tidal flat of Garorim Bay.</title>
        <authorList>
            <person name="Kim D."/>
            <person name="Yoo Y."/>
            <person name="Kim J.-J."/>
        </authorList>
    </citation>
    <scope>NUCLEOTIDE SEQUENCE [LARGE SCALE GENOMIC DNA]</scope>
    <source>
        <strain evidence="2 3">JGD-13</strain>
    </source>
</reference>
<dbReference type="RefSeq" id="WP_197921808.1">
    <property type="nucleotide sequence ID" value="NZ_CAWPTA010000008.1"/>
</dbReference>
<evidence type="ECO:0000313" key="3">
    <source>
        <dbReference type="Proteomes" id="UP000602442"/>
    </source>
</evidence>
<dbReference type="Proteomes" id="UP000602442">
    <property type="component" value="Unassembled WGS sequence"/>
</dbReference>
<comment type="caution">
    <text evidence="2">The sequence shown here is derived from an EMBL/GenBank/DDBJ whole genome shotgun (WGS) entry which is preliminary data.</text>
</comment>
<dbReference type="InterPro" id="IPR041667">
    <property type="entry name" value="Cupin_8"/>
</dbReference>
<proteinExistence type="predicted"/>
<dbReference type="Pfam" id="PF13621">
    <property type="entry name" value="Cupin_8"/>
    <property type="match status" value="1"/>
</dbReference>
<gene>
    <name evidence="2" type="ORF">I5L03_10950</name>
</gene>
<dbReference type="Gene3D" id="2.60.120.650">
    <property type="entry name" value="Cupin"/>
    <property type="match status" value="1"/>
</dbReference>
<dbReference type="EMBL" id="JAEANY010000003">
    <property type="protein sequence ID" value="MBH5323102.1"/>
    <property type="molecule type" value="Genomic_DNA"/>
</dbReference>
<dbReference type="PROSITE" id="PS51184">
    <property type="entry name" value="JMJC"/>
    <property type="match status" value="1"/>
</dbReference>
<accession>A0ABS0N5P3</accession>
<dbReference type="InterPro" id="IPR003347">
    <property type="entry name" value="JmjC_dom"/>
</dbReference>
<feature type="domain" description="JmjC" evidence="1">
    <location>
        <begin position="98"/>
        <end position="259"/>
    </location>
</feature>
<protein>
    <submittedName>
        <fullName evidence="2">Cupin-like domain-containing protein</fullName>
    </submittedName>
</protein>
<dbReference type="SUPFAM" id="SSF51197">
    <property type="entry name" value="Clavaminate synthase-like"/>
    <property type="match status" value="1"/>
</dbReference>
<name>A0ABS0N5P3_9SPHN</name>
<evidence type="ECO:0000259" key="1">
    <source>
        <dbReference type="PROSITE" id="PS51184"/>
    </source>
</evidence>
<keyword evidence="3" id="KW-1185">Reference proteome</keyword>
<sequence length="294" mass="32674">MTRQYKNFHGRSLGGRRIFPSAVQSFLATSYPEGALKIEHNLVDHPLLEIDKLALLAESLPPASIDFNGSNPSRGVDSKPGAKSLSIGETIRNIEKTASWAVLKNVEQKKPFAELLHELLEELRPVIEERTGPLLNPQAFIVVSSPHAVTPLHFHAEHNILMQLRGSKTVTVYPAGDRRFASDKSHENYHLGGTGELPWHRNHERAGLPFALGPAEGVYVPAMSPHHVQYGSAVSVSLSLTWRSEWSYAEADARAFNGLIRKLGIDPKPPKRWPATNSGKARAMRLWRRFRGIA</sequence>
<organism evidence="2 3">
    <name type="scientific">Aurantiacibacter sediminis</name>
    <dbReference type="NCBI Taxonomy" id="2793064"/>
    <lineage>
        <taxon>Bacteria</taxon>
        <taxon>Pseudomonadati</taxon>
        <taxon>Pseudomonadota</taxon>
        <taxon>Alphaproteobacteria</taxon>
        <taxon>Sphingomonadales</taxon>
        <taxon>Erythrobacteraceae</taxon>
        <taxon>Aurantiacibacter</taxon>
    </lineage>
</organism>
<evidence type="ECO:0000313" key="2">
    <source>
        <dbReference type="EMBL" id="MBH5323102.1"/>
    </source>
</evidence>